<sequence>MFLSPIIPAFFMLKLGYESTYLRIYTPIEVALIILTIFNLIFIILILFKKDKKLFTAINKNERDNISIFIFIVSSFVVIATIYSIVKLHIPFKIDLVTFCLLIFAALVIFDKVISNFTDDTFSKDLENLEYEIYLKNLKDNEIRHILQSKYMGFLVEDWIKFKLDEINKKLKSFSEEDSKIKLQEMELRNLDKAEYPIEFDGREKKIKKLRTNLRNRALDYYETNHDEIKEIVDTDPTIELEHSEKLKSLLDLLKSNLKSAEYLKHS</sequence>
<dbReference type="EMBL" id="QXFH01000004">
    <property type="protein sequence ID" value="RIV38156.1"/>
    <property type="molecule type" value="Genomic_DNA"/>
</dbReference>
<proteinExistence type="predicted"/>
<keyword evidence="3" id="KW-1185">Reference proteome</keyword>
<evidence type="ECO:0000256" key="1">
    <source>
        <dbReference type="SAM" id="Phobius"/>
    </source>
</evidence>
<accession>A0A3A1NEJ8</accession>
<evidence type="ECO:0000313" key="3">
    <source>
        <dbReference type="Proteomes" id="UP000266067"/>
    </source>
</evidence>
<feature type="transmembrane region" description="Helical" evidence="1">
    <location>
        <begin position="24"/>
        <end position="48"/>
    </location>
</feature>
<keyword evidence="1" id="KW-0472">Membrane</keyword>
<name>A0A3A1NEJ8_9FLAO</name>
<evidence type="ECO:0000313" key="2">
    <source>
        <dbReference type="EMBL" id="RIV38156.1"/>
    </source>
</evidence>
<comment type="caution">
    <text evidence="2">The sequence shown here is derived from an EMBL/GenBank/DDBJ whole genome shotgun (WGS) entry which is preliminary data.</text>
</comment>
<reference evidence="2 3" key="1">
    <citation type="submission" date="2018-08" db="EMBL/GenBank/DDBJ databases">
        <title>Proposal of Muricauda 72 sp.nov. and Muricauda NH166 sp.nov., isolated from seawater.</title>
        <authorList>
            <person name="Cheng H."/>
            <person name="Wu Y.-H."/>
            <person name="Guo L.-L."/>
            <person name="Xu X.-W."/>
        </authorList>
    </citation>
    <scope>NUCLEOTIDE SEQUENCE [LARGE SCALE GENOMIC DNA]</scope>
    <source>
        <strain evidence="2 3">KCTC 22173</strain>
    </source>
</reference>
<dbReference type="AlphaFoldDB" id="A0A3A1NEJ8"/>
<feature type="transmembrane region" description="Helical" evidence="1">
    <location>
        <begin position="68"/>
        <end position="86"/>
    </location>
</feature>
<keyword evidence="1" id="KW-1133">Transmembrane helix</keyword>
<feature type="transmembrane region" description="Helical" evidence="1">
    <location>
        <begin position="92"/>
        <end position="110"/>
    </location>
</feature>
<protein>
    <submittedName>
        <fullName evidence="2">Uncharacterized protein</fullName>
    </submittedName>
</protein>
<organism evidence="2 3">
    <name type="scientific">Flagellimonas lutimaris</name>
    <dbReference type="NCBI Taxonomy" id="475082"/>
    <lineage>
        <taxon>Bacteria</taxon>
        <taxon>Pseudomonadati</taxon>
        <taxon>Bacteroidota</taxon>
        <taxon>Flavobacteriia</taxon>
        <taxon>Flavobacteriales</taxon>
        <taxon>Flavobacteriaceae</taxon>
        <taxon>Flagellimonas</taxon>
    </lineage>
</organism>
<keyword evidence="1" id="KW-0812">Transmembrane</keyword>
<dbReference type="Proteomes" id="UP000266067">
    <property type="component" value="Unassembled WGS sequence"/>
</dbReference>
<gene>
    <name evidence="2" type="ORF">D2V08_00120</name>
</gene>